<dbReference type="Proteomes" id="UP000297713">
    <property type="component" value="Unassembled WGS sequence"/>
</dbReference>
<gene>
    <name evidence="1" type="ORF">A7Q10_01630</name>
</gene>
<name>A0A4Y8P8W9_9BACT</name>
<reference evidence="1 2" key="1">
    <citation type="submission" date="2016-05" db="EMBL/GenBank/DDBJ databases">
        <title>Diversity and Homogeneity among Thermoacidophilic Verrucomicrobia Methanotrophs Linked with Geographical Origin.</title>
        <authorList>
            <person name="Erikstad H.-A."/>
            <person name="Smestad N.B."/>
            <person name="Ceballos R.M."/>
            <person name="Birkeland N.-K."/>
        </authorList>
    </citation>
    <scope>NUCLEOTIDE SEQUENCE [LARGE SCALE GENOMIC DNA]</scope>
    <source>
        <strain evidence="1 2">Phi</strain>
    </source>
</reference>
<proteinExistence type="predicted"/>
<organism evidence="1 2">
    <name type="scientific">Methylacidiphilum caldifontis</name>
    <dbReference type="NCBI Taxonomy" id="2795386"/>
    <lineage>
        <taxon>Bacteria</taxon>
        <taxon>Pseudomonadati</taxon>
        <taxon>Verrucomicrobiota</taxon>
        <taxon>Methylacidiphilae</taxon>
        <taxon>Methylacidiphilales</taxon>
        <taxon>Methylacidiphilaceae</taxon>
        <taxon>Methylacidiphilum (ex Ratnadevi et al. 2023)</taxon>
    </lineage>
</organism>
<dbReference type="AlphaFoldDB" id="A0A4Y8P8W9"/>
<protein>
    <submittedName>
        <fullName evidence="1">Uncharacterized protein</fullName>
    </submittedName>
</protein>
<dbReference type="EMBL" id="LXQC01000165">
    <property type="protein sequence ID" value="TFE67011.1"/>
    <property type="molecule type" value="Genomic_DNA"/>
</dbReference>
<evidence type="ECO:0000313" key="1">
    <source>
        <dbReference type="EMBL" id="TFE67011.1"/>
    </source>
</evidence>
<sequence length="141" mass="15173">MKGFLNEEKYLFEIEALESRHLFAAAAIPHHLFHLNGVQEFSGSAASSGNGFSLLNINQGQPSTTTQFHAQINDPVINTNQFPIFLHLDVGGPQATLQIGELNLAKDLQPLLSGVNSVLNVVTGLTNDLLSPLLTSVLSII</sequence>
<keyword evidence="2" id="KW-1185">Reference proteome</keyword>
<dbReference type="OrthoDB" id="197339at2"/>
<accession>A0A4Y8P8W9</accession>
<comment type="caution">
    <text evidence="1">The sequence shown here is derived from an EMBL/GenBank/DDBJ whole genome shotgun (WGS) entry which is preliminary data.</text>
</comment>
<evidence type="ECO:0000313" key="2">
    <source>
        <dbReference type="Proteomes" id="UP000297713"/>
    </source>
</evidence>